<dbReference type="EnsemblMetazoa" id="RPRC011217-RA">
    <property type="protein sequence ID" value="RPRC011217-PA"/>
    <property type="gene ID" value="RPRC011217"/>
</dbReference>
<evidence type="ECO:0000313" key="1">
    <source>
        <dbReference type="EnsemblMetazoa" id="RPRC011217-PA"/>
    </source>
</evidence>
<dbReference type="VEuPathDB" id="VectorBase:RPRC011217"/>
<dbReference type="EMBL" id="ACPB03022461">
    <property type="status" value="NOT_ANNOTATED_CDS"/>
    <property type="molecule type" value="Genomic_DNA"/>
</dbReference>
<name>T1I4J8_RHOPR</name>
<dbReference type="EMBL" id="ACPB03022462">
    <property type="status" value="NOT_ANNOTATED_CDS"/>
    <property type="molecule type" value="Genomic_DNA"/>
</dbReference>
<reference evidence="1" key="1">
    <citation type="submission" date="2015-05" db="UniProtKB">
        <authorList>
            <consortium name="EnsemblMetazoa"/>
        </authorList>
    </citation>
    <scope>IDENTIFICATION</scope>
</reference>
<keyword evidence="2" id="KW-1185">Reference proteome</keyword>
<proteinExistence type="predicted"/>
<protein>
    <submittedName>
        <fullName evidence="1">Uncharacterized protein</fullName>
    </submittedName>
</protein>
<dbReference type="eggNOG" id="KOG4293">
    <property type="taxonomic scope" value="Eukaryota"/>
</dbReference>
<dbReference type="PANTHER" id="PTHR46902">
    <property type="entry name" value="DOMON DOMAIN-CONTAINING PROTEIN FRRS1L"/>
    <property type="match status" value="1"/>
</dbReference>
<dbReference type="GO" id="GO:0099072">
    <property type="term" value="P:regulation of postsynaptic membrane neurotransmitter receptor levels"/>
    <property type="evidence" value="ECO:0007669"/>
    <property type="project" value="TreeGrafter"/>
</dbReference>
<accession>T1I4J8</accession>
<dbReference type="PANTHER" id="PTHR46902:SF1">
    <property type="entry name" value="DOMON DOMAIN-CONTAINING PROTEIN FRRS1L"/>
    <property type="match status" value="1"/>
</dbReference>
<dbReference type="GO" id="GO:1900449">
    <property type="term" value="P:regulation of glutamate receptor signaling pathway"/>
    <property type="evidence" value="ECO:0007669"/>
    <property type="project" value="InterPro"/>
</dbReference>
<dbReference type="STRING" id="13249.T1I4J8"/>
<dbReference type="Proteomes" id="UP000015103">
    <property type="component" value="Unassembled WGS sequence"/>
</dbReference>
<dbReference type="InParanoid" id="T1I4J8"/>
<evidence type="ECO:0000313" key="2">
    <source>
        <dbReference type="Proteomes" id="UP000015103"/>
    </source>
</evidence>
<organism evidence="1 2">
    <name type="scientific">Rhodnius prolixus</name>
    <name type="common">Triatomid bug</name>
    <dbReference type="NCBI Taxonomy" id="13249"/>
    <lineage>
        <taxon>Eukaryota</taxon>
        <taxon>Metazoa</taxon>
        <taxon>Ecdysozoa</taxon>
        <taxon>Arthropoda</taxon>
        <taxon>Hexapoda</taxon>
        <taxon>Insecta</taxon>
        <taxon>Pterygota</taxon>
        <taxon>Neoptera</taxon>
        <taxon>Paraneoptera</taxon>
        <taxon>Hemiptera</taxon>
        <taxon>Heteroptera</taxon>
        <taxon>Panheteroptera</taxon>
        <taxon>Cimicomorpha</taxon>
        <taxon>Reduviidae</taxon>
        <taxon>Triatominae</taxon>
        <taxon>Rhodnius</taxon>
    </lineage>
</organism>
<dbReference type="InterPro" id="IPR042789">
    <property type="entry name" value="FRRS1L"/>
</dbReference>
<dbReference type="AlphaFoldDB" id="T1I4J8"/>
<sequence length="165" mass="18479">MESKTNCASLKISVNLERDNLKLITGEYTNGNIYCSVKLPAEEIKIENVVMDVNKNRYYILLAAGREVKLQEGSSKTIGAGFHDVGYLASRNHLMMHIHPDKPFDPFYDGCNTEMTCFGFPDNCVQGRNCKLVVSVLTQGTNYRFRLKGESTGYIAVGLSHDDKM</sequence>
<dbReference type="HOGENOM" id="CLU_1615031_0_0_1"/>